<reference evidence="1" key="1">
    <citation type="submission" date="2017-10" db="EMBL/GenBank/DDBJ databases">
        <title>Draft genome sequence of the planktic cyanobacteria Tychonema bourrellyi isolated from alpine lentic freshwater.</title>
        <authorList>
            <person name="Tett A."/>
            <person name="Armanini F."/>
            <person name="Asnicar F."/>
            <person name="Boscaini A."/>
            <person name="Pasolli E."/>
            <person name="Zolfo M."/>
            <person name="Donati C."/>
            <person name="Salmaso N."/>
            <person name="Segata N."/>
        </authorList>
    </citation>
    <scope>NUCLEOTIDE SEQUENCE</scope>
    <source>
        <strain evidence="1">FEM_GT703</strain>
    </source>
</reference>
<protein>
    <submittedName>
        <fullName evidence="1">Uncharacterized protein</fullName>
    </submittedName>
</protein>
<dbReference type="RefSeq" id="WP_096829401.1">
    <property type="nucleotide sequence ID" value="NZ_NXIB02000029.1"/>
</dbReference>
<name>A0A2G4F332_9CYAN</name>
<proteinExistence type="predicted"/>
<organism evidence="1 2">
    <name type="scientific">Tychonema bourrellyi FEM_GT703</name>
    <dbReference type="NCBI Taxonomy" id="2040638"/>
    <lineage>
        <taxon>Bacteria</taxon>
        <taxon>Bacillati</taxon>
        <taxon>Cyanobacteriota</taxon>
        <taxon>Cyanophyceae</taxon>
        <taxon>Oscillatoriophycideae</taxon>
        <taxon>Oscillatoriales</taxon>
        <taxon>Microcoleaceae</taxon>
        <taxon>Tychonema</taxon>
    </lineage>
</organism>
<evidence type="ECO:0000313" key="1">
    <source>
        <dbReference type="EMBL" id="PHX56170.1"/>
    </source>
</evidence>
<evidence type="ECO:0000313" key="2">
    <source>
        <dbReference type="Proteomes" id="UP000226442"/>
    </source>
</evidence>
<comment type="caution">
    <text evidence="1">The sequence shown here is derived from an EMBL/GenBank/DDBJ whole genome shotgun (WGS) entry which is preliminary data.</text>
</comment>
<dbReference type="Proteomes" id="UP000226442">
    <property type="component" value="Unassembled WGS sequence"/>
</dbReference>
<dbReference type="EMBL" id="NXIB02000029">
    <property type="protein sequence ID" value="PHX56170.1"/>
    <property type="molecule type" value="Genomic_DNA"/>
</dbReference>
<dbReference type="AlphaFoldDB" id="A0A2G4F332"/>
<dbReference type="OrthoDB" id="464309at2"/>
<gene>
    <name evidence="1" type="ORF">CP500_006920</name>
</gene>
<keyword evidence="2" id="KW-1185">Reference proteome</keyword>
<accession>A0A2G4F332</accession>
<sequence>MWRVTINCSAADWDIHSKAFKAIAEKYPGTPLSSKKMKGDGQRIMEYQVENVNDAEDFMEECSTLDGFMATFESL</sequence>